<evidence type="ECO:0000256" key="1">
    <source>
        <dbReference type="SAM" id="SignalP"/>
    </source>
</evidence>
<name>A0ABU5NBP6_9RICK</name>
<dbReference type="EMBL" id="JARJFB010000027">
    <property type="protein sequence ID" value="MEA0970556.1"/>
    <property type="molecule type" value="Genomic_DNA"/>
</dbReference>
<sequence>MNKMKMSRRKLVPIYAVLIPILLLSSSSYGANLGTDYAKKEELYIEYKQPAQVTISSTGINRISIAPFIATTIWGDSAEYSALLSHNGSELFLTSKIEAGKSFALAVQLAGGRVIDLLLHTVEADRPKIVRVELQDESLAKLEETLEIKRLLNAMMSKANGKYYVTQMKRVVKINTDSNETFAALNAEQNMVYRFGNLVGVVLTLKNKGKKEVSIDAKSLAKAFKGVLAVSLHNQLLKSGDSMEAFLVLRKELES</sequence>
<gene>
    <name evidence="3" type="ORF">Megvenef_00522</name>
</gene>
<evidence type="ECO:0000259" key="2">
    <source>
        <dbReference type="Pfam" id="PF23536"/>
    </source>
</evidence>
<organism evidence="3 4">
    <name type="scientific">Candidatus Megaera venefica</name>
    <dbReference type="NCBI Taxonomy" id="2055910"/>
    <lineage>
        <taxon>Bacteria</taxon>
        <taxon>Pseudomonadati</taxon>
        <taxon>Pseudomonadota</taxon>
        <taxon>Alphaproteobacteria</taxon>
        <taxon>Rickettsiales</taxon>
        <taxon>Rickettsiaceae</taxon>
        <taxon>Candidatus Megaera</taxon>
    </lineage>
</organism>
<keyword evidence="1" id="KW-0732">Signal</keyword>
<protein>
    <submittedName>
        <fullName evidence="3">Type IV conjugative transfer system protein TraK</fullName>
    </submittedName>
</protein>
<feature type="chain" id="PRO_5045097223" evidence="1">
    <location>
        <begin position="31"/>
        <end position="255"/>
    </location>
</feature>
<evidence type="ECO:0000313" key="3">
    <source>
        <dbReference type="EMBL" id="MEA0970556.1"/>
    </source>
</evidence>
<dbReference type="RefSeq" id="WP_322776461.1">
    <property type="nucleotide sequence ID" value="NZ_JARJFB010000027.1"/>
</dbReference>
<accession>A0ABU5NBP6</accession>
<proteinExistence type="predicted"/>
<reference evidence="3 4" key="1">
    <citation type="submission" date="2023-03" db="EMBL/GenBank/DDBJ databases">
        <title>Host association and intracellularity evolved multiple times independently in the Rickettsiales.</title>
        <authorList>
            <person name="Castelli M."/>
            <person name="Nardi T."/>
            <person name="Gammuto L."/>
            <person name="Bellinzona G."/>
            <person name="Sabaneyeva E."/>
            <person name="Potekhin A."/>
            <person name="Serra V."/>
            <person name="Petroni G."/>
            <person name="Sassera D."/>
        </authorList>
    </citation>
    <scope>NUCLEOTIDE SEQUENCE [LARGE SCALE GENOMIC DNA]</scope>
    <source>
        <strain evidence="3 4">Sr 2-6</strain>
    </source>
</reference>
<dbReference type="InterPro" id="IPR055397">
    <property type="entry name" value="TraK_C"/>
</dbReference>
<keyword evidence="4" id="KW-1185">Reference proteome</keyword>
<feature type="domain" description="TraK C-terminal" evidence="2">
    <location>
        <begin position="174"/>
        <end position="248"/>
    </location>
</feature>
<comment type="caution">
    <text evidence="3">The sequence shown here is derived from an EMBL/GenBank/DDBJ whole genome shotgun (WGS) entry which is preliminary data.</text>
</comment>
<dbReference type="Pfam" id="PF23536">
    <property type="entry name" value="TraK_C"/>
    <property type="match status" value="1"/>
</dbReference>
<dbReference type="Proteomes" id="UP001291687">
    <property type="component" value="Unassembled WGS sequence"/>
</dbReference>
<evidence type="ECO:0000313" key="4">
    <source>
        <dbReference type="Proteomes" id="UP001291687"/>
    </source>
</evidence>
<feature type="signal peptide" evidence="1">
    <location>
        <begin position="1"/>
        <end position="30"/>
    </location>
</feature>